<organism evidence="1">
    <name type="scientific">marine sediment metagenome</name>
    <dbReference type="NCBI Taxonomy" id="412755"/>
    <lineage>
        <taxon>unclassified sequences</taxon>
        <taxon>metagenomes</taxon>
        <taxon>ecological metagenomes</taxon>
    </lineage>
</organism>
<dbReference type="AlphaFoldDB" id="X1AUF7"/>
<feature type="non-terminal residue" evidence="1">
    <location>
        <position position="43"/>
    </location>
</feature>
<proteinExistence type="predicted"/>
<protein>
    <submittedName>
        <fullName evidence="1">Uncharacterized protein</fullName>
    </submittedName>
</protein>
<sequence length="43" mass="5099">MTPREIVKEKVLGFEEIHPVPYYILIDDDAGRRLDGHYGGRRW</sequence>
<reference evidence="1" key="1">
    <citation type="journal article" date="2014" name="Front. Microbiol.">
        <title>High frequency of phylogenetically diverse reductive dehalogenase-homologous genes in deep subseafloor sedimentary metagenomes.</title>
        <authorList>
            <person name="Kawai M."/>
            <person name="Futagami T."/>
            <person name="Toyoda A."/>
            <person name="Takaki Y."/>
            <person name="Nishi S."/>
            <person name="Hori S."/>
            <person name="Arai W."/>
            <person name="Tsubouchi T."/>
            <person name="Morono Y."/>
            <person name="Uchiyama I."/>
            <person name="Ito T."/>
            <person name="Fujiyama A."/>
            <person name="Inagaki F."/>
            <person name="Takami H."/>
        </authorList>
    </citation>
    <scope>NUCLEOTIDE SEQUENCE</scope>
    <source>
        <strain evidence="1">Expedition CK06-06</strain>
    </source>
</reference>
<gene>
    <name evidence="1" type="ORF">S01H4_36423</name>
</gene>
<comment type="caution">
    <text evidence="1">The sequence shown here is derived from an EMBL/GenBank/DDBJ whole genome shotgun (WGS) entry which is preliminary data.</text>
</comment>
<name>X1AUF7_9ZZZZ</name>
<accession>X1AUF7</accession>
<evidence type="ECO:0000313" key="1">
    <source>
        <dbReference type="EMBL" id="GAG86554.1"/>
    </source>
</evidence>
<dbReference type="EMBL" id="BART01019469">
    <property type="protein sequence ID" value="GAG86554.1"/>
    <property type="molecule type" value="Genomic_DNA"/>
</dbReference>